<name>A0AAN4YY62_9BILA</name>
<protein>
    <submittedName>
        <fullName evidence="2">Uncharacterized protein</fullName>
    </submittedName>
</protein>
<reference evidence="3" key="1">
    <citation type="submission" date="2022-10" db="EMBL/GenBank/DDBJ databases">
        <title>Genome assembly of Pristionchus species.</title>
        <authorList>
            <person name="Yoshida K."/>
            <person name="Sommer R.J."/>
        </authorList>
    </citation>
    <scope>NUCLEOTIDE SEQUENCE [LARGE SCALE GENOMIC DNA]</scope>
    <source>
        <strain evidence="3">RS5460</strain>
    </source>
</reference>
<accession>A0AAN4YY62</accession>
<keyword evidence="1" id="KW-1133">Transmembrane helix</keyword>
<dbReference type="AlphaFoldDB" id="A0AAN4YY62"/>
<feature type="non-terminal residue" evidence="2">
    <location>
        <position position="1"/>
    </location>
</feature>
<comment type="caution">
    <text evidence="2">The sequence shown here is derived from an EMBL/GenBank/DDBJ whole genome shotgun (WGS) entry which is preliminary data.</text>
</comment>
<evidence type="ECO:0000313" key="2">
    <source>
        <dbReference type="EMBL" id="GMR30608.1"/>
    </source>
</evidence>
<organism evidence="2 3">
    <name type="scientific">Pristionchus mayeri</name>
    <dbReference type="NCBI Taxonomy" id="1317129"/>
    <lineage>
        <taxon>Eukaryota</taxon>
        <taxon>Metazoa</taxon>
        <taxon>Ecdysozoa</taxon>
        <taxon>Nematoda</taxon>
        <taxon>Chromadorea</taxon>
        <taxon>Rhabditida</taxon>
        <taxon>Rhabditina</taxon>
        <taxon>Diplogasteromorpha</taxon>
        <taxon>Diplogasteroidea</taxon>
        <taxon>Neodiplogasteridae</taxon>
        <taxon>Pristionchus</taxon>
    </lineage>
</organism>
<feature type="non-terminal residue" evidence="2">
    <location>
        <position position="72"/>
    </location>
</feature>
<keyword evidence="1" id="KW-0812">Transmembrane</keyword>
<dbReference type="EMBL" id="BTRK01000001">
    <property type="protein sequence ID" value="GMR30608.1"/>
    <property type="molecule type" value="Genomic_DNA"/>
</dbReference>
<keyword evidence="3" id="KW-1185">Reference proteome</keyword>
<proteinExistence type="predicted"/>
<evidence type="ECO:0000256" key="1">
    <source>
        <dbReference type="SAM" id="Phobius"/>
    </source>
</evidence>
<sequence>FTAYWHSKQRFPIRPMLAERLEYYCAVLSRFSVLSQLDWKRRRQIRRKNSWRRHSFAGKLNVMIVLIISGVY</sequence>
<feature type="transmembrane region" description="Helical" evidence="1">
    <location>
        <begin position="51"/>
        <end position="71"/>
    </location>
</feature>
<evidence type="ECO:0000313" key="3">
    <source>
        <dbReference type="Proteomes" id="UP001328107"/>
    </source>
</evidence>
<keyword evidence="1" id="KW-0472">Membrane</keyword>
<dbReference type="Proteomes" id="UP001328107">
    <property type="component" value="Unassembled WGS sequence"/>
</dbReference>
<gene>
    <name evidence="2" type="ORF">PMAYCL1PPCAC_00803</name>
</gene>